<organism evidence="2">
    <name type="scientific">Mytilinidion resinicola</name>
    <dbReference type="NCBI Taxonomy" id="574789"/>
    <lineage>
        <taxon>Eukaryota</taxon>
        <taxon>Fungi</taxon>
        <taxon>Dikarya</taxon>
        <taxon>Ascomycota</taxon>
        <taxon>Pezizomycotina</taxon>
        <taxon>Dothideomycetes</taxon>
        <taxon>Pleosporomycetidae</taxon>
        <taxon>Mytilinidiales</taxon>
        <taxon>Mytilinidiaceae</taxon>
        <taxon>Mytilinidion</taxon>
    </lineage>
</organism>
<accession>A0A6A6Y1Q2</accession>
<evidence type="ECO:0000313" key="4">
    <source>
        <dbReference type="RefSeq" id="XP_033569407.1"/>
    </source>
</evidence>
<evidence type="ECO:0000256" key="1">
    <source>
        <dbReference type="SAM" id="MobiDB-lite"/>
    </source>
</evidence>
<dbReference type="GeneID" id="54454169"/>
<proteinExistence type="predicted"/>
<sequence length="140" mass="15503">MQQQRGICAGMPRSPVLAQAQPSPDRPPIERPPACPYPPASKGPLAQSDRAKEQPPAPDQAQGTPTCGSRRLFIAARPFNVVENCWITETACHQSDIFEFLAFPFFACRRLLPSLHSHCRKERCQMPVRPTLALPSLGQM</sequence>
<evidence type="ECO:0000313" key="2">
    <source>
        <dbReference type="EMBL" id="KAF2802443.1"/>
    </source>
</evidence>
<reference evidence="2 4" key="1">
    <citation type="journal article" date="2020" name="Stud. Mycol.">
        <title>101 Dothideomycetes genomes: a test case for predicting lifestyles and emergence of pathogens.</title>
        <authorList>
            <person name="Haridas S."/>
            <person name="Albert R."/>
            <person name="Binder M."/>
            <person name="Bloem J."/>
            <person name="Labutti K."/>
            <person name="Salamov A."/>
            <person name="Andreopoulos B."/>
            <person name="Baker S."/>
            <person name="Barry K."/>
            <person name="Bills G."/>
            <person name="Bluhm B."/>
            <person name="Cannon C."/>
            <person name="Castanera R."/>
            <person name="Culley D."/>
            <person name="Daum C."/>
            <person name="Ezra D."/>
            <person name="Gonzalez J."/>
            <person name="Henrissat B."/>
            <person name="Kuo A."/>
            <person name="Liang C."/>
            <person name="Lipzen A."/>
            <person name="Lutzoni F."/>
            <person name="Magnuson J."/>
            <person name="Mondo S."/>
            <person name="Nolan M."/>
            <person name="Ohm R."/>
            <person name="Pangilinan J."/>
            <person name="Park H.-J."/>
            <person name="Ramirez L."/>
            <person name="Alfaro M."/>
            <person name="Sun H."/>
            <person name="Tritt A."/>
            <person name="Yoshinaga Y."/>
            <person name="Zwiers L.-H."/>
            <person name="Turgeon B."/>
            <person name="Goodwin S."/>
            <person name="Spatafora J."/>
            <person name="Crous P."/>
            <person name="Grigoriev I."/>
        </authorList>
    </citation>
    <scope>NUCLEOTIDE SEQUENCE</scope>
    <source>
        <strain evidence="2 4">CBS 304.34</strain>
    </source>
</reference>
<feature type="region of interest" description="Disordered" evidence="1">
    <location>
        <begin position="1"/>
        <end position="66"/>
    </location>
</feature>
<dbReference type="RefSeq" id="XP_033569407.1">
    <property type="nucleotide sequence ID" value="XM_033713276.1"/>
</dbReference>
<reference evidence="4" key="2">
    <citation type="submission" date="2020-04" db="EMBL/GenBank/DDBJ databases">
        <authorList>
            <consortium name="NCBI Genome Project"/>
        </authorList>
    </citation>
    <scope>NUCLEOTIDE SEQUENCE</scope>
    <source>
        <strain evidence="4">CBS 304.34</strain>
    </source>
</reference>
<name>A0A6A6Y1Q2_9PEZI</name>
<protein>
    <submittedName>
        <fullName evidence="2 4">Uncharacterized protein</fullName>
    </submittedName>
</protein>
<dbReference type="AlphaFoldDB" id="A0A6A6Y1Q2"/>
<feature type="compositionally biased region" description="Pro residues" evidence="1">
    <location>
        <begin position="24"/>
        <end position="41"/>
    </location>
</feature>
<evidence type="ECO:0000313" key="3">
    <source>
        <dbReference type="Proteomes" id="UP000504636"/>
    </source>
</evidence>
<dbReference type="EMBL" id="MU003723">
    <property type="protein sequence ID" value="KAF2802443.1"/>
    <property type="molecule type" value="Genomic_DNA"/>
</dbReference>
<keyword evidence="3" id="KW-1185">Reference proteome</keyword>
<reference evidence="4" key="3">
    <citation type="submission" date="2025-04" db="UniProtKB">
        <authorList>
            <consortium name="RefSeq"/>
        </authorList>
    </citation>
    <scope>IDENTIFICATION</scope>
    <source>
        <strain evidence="4">CBS 304.34</strain>
    </source>
</reference>
<gene>
    <name evidence="2 4" type="ORF">BDZ99DRAFT_203799</name>
</gene>
<dbReference type="Proteomes" id="UP000504636">
    <property type="component" value="Unplaced"/>
</dbReference>